<accession>A0A4P7VPQ0</accession>
<dbReference type="GO" id="GO:0016757">
    <property type="term" value="F:glycosyltransferase activity"/>
    <property type="evidence" value="ECO:0007669"/>
    <property type="project" value="UniProtKB-ARBA"/>
</dbReference>
<dbReference type="InterPro" id="IPR028098">
    <property type="entry name" value="Glyco_trans_4-like_N"/>
</dbReference>
<dbReference type="CDD" id="cd03794">
    <property type="entry name" value="GT4_WbuB-like"/>
    <property type="match status" value="1"/>
</dbReference>
<evidence type="ECO:0000313" key="2">
    <source>
        <dbReference type="EMBL" id="QCD35169.1"/>
    </source>
</evidence>
<protein>
    <submittedName>
        <fullName evidence="2">Glycosyltransferase WbuB</fullName>
    </submittedName>
</protein>
<gene>
    <name evidence="2" type="ORF">E7746_04360</name>
</gene>
<proteinExistence type="predicted"/>
<name>A0A4P7VPQ0_9BACT</name>
<feature type="domain" description="Glycosyltransferase subfamily 4-like N-terminal" evidence="1">
    <location>
        <begin position="17"/>
        <end position="200"/>
    </location>
</feature>
<dbReference type="SUPFAM" id="SSF53756">
    <property type="entry name" value="UDP-Glycosyltransferase/glycogen phosphorylase"/>
    <property type="match status" value="1"/>
</dbReference>
<evidence type="ECO:0000259" key="1">
    <source>
        <dbReference type="Pfam" id="PF13579"/>
    </source>
</evidence>
<dbReference type="EMBL" id="CP039393">
    <property type="protein sequence ID" value="QCD35169.1"/>
    <property type="molecule type" value="Genomic_DNA"/>
</dbReference>
<dbReference type="PANTHER" id="PTHR12526">
    <property type="entry name" value="GLYCOSYLTRANSFERASE"/>
    <property type="match status" value="1"/>
</dbReference>
<dbReference type="AlphaFoldDB" id="A0A4P7VPQ0"/>
<evidence type="ECO:0000313" key="3">
    <source>
        <dbReference type="Proteomes" id="UP000297031"/>
    </source>
</evidence>
<dbReference type="KEGG" id="mgod:E7746_04360"/>
<dbReference type="Pfam" id="PF13692">
    <property type="entry name" value="Glyco_trans_1_4"/>
    <property type="match status" value="1"/>
</dbReference>
<dbReference type="Proteomes" id="UP000297031">
    <property type="component" value="Chromosome"/>
</dbReference>
<dbReference type="Pfam" id="PF13579">
    <property type="entry name" value="Glyco_trans_4_4"/>
    <property type="match status" value="1"/>
</dbReference>
<keyword evidence="3" id="KW-1185">Reference proteome</keyword>
<dbReference type="Gene3D" id="3.40.50.2000">
    <property type="entry name" value="Glycogen Phosphorylase B"/>
    <property type="match status" value="2"/>
</dbReference>
<sequence length="401" mass="45471">MKLLIVTPHFYPENFKVNDMAFELQKRGHDVSVMTAIPDYPEGRFYKGYGIFKKRRESINGVKVHRSLIIPRHSGSSFWLAMNYLSYTFFASLKSLWFGIAKKYDAIIVHEPSPILVGIPAVIIKKLQKIPVHFWVLDLWPESLTAAGGITNKNIIYPFEKLTKWIYDNCTTLMIGSKGYEKSICNKGDFKDKIEFFPNWVEDSLESQKMIDVPKLPKGFNVVIAGNMGDAQDLPHIMETARMLKGSNIRFNFIGDGRKREYVENYARENGLMNNIFCLGRYPLEAMPAFFAQADILFMALKDTPIFALTVPSRLQAYMSSGKPVVAMINGEGADTIREADCGWSVPAGDSEQLANLLKHLSTLNKDELTQKGANGKEYSRKYYDFTKCINHLEKIIGTGL</sequence>
<dbReference type="OrthoDB" id="9811902at2"/>
<dbReference type="RefSeq" id="WP_136409964.1">
    <property type="nucleotide sequence ID" value="NZ_CP039393.1"/>
</dbReference>
<keyword evidence="2" id="KW-0808">Transferase</keyword>
<organism evidence="2 3">
    <name type="scientific">Muribaculum gordoncarteri</name>
    <dbReference type="NCBI Taxonomy" id="2530390"/>
    <lineage>
        <taxon>Bacteria</taxon>
        <taxon>Pseudomonadati</taxon>
        <taxon>Bacteroidota</taxon>
        <taxon>Bacteroidia</taxon>
        <taxon>Bacteroidales</taxon>
        <taxon>Muribaculaceae</taxon>
        <taxon>Muribaculum</taxon>
    </lineage>
</organism>
<reference evidence="2 3" key="1">
    <citation type="submission" date="2019-02" db="EMBL/GenBank/DDBJ databases">
        <title>Isolation and identification of novel species under the genus Muribaculum.</title>
        <authorList>
            <person name="Miyake S."/>
            <person name="Ding Y."/>
            <person name="Low A."/>
            <person name="Soh M."/>
            <person name="Seedorf H."/>
        </authorList>
    </citation>
    <scope>NUCLEOTIDE SEQUENCE [LARGE SCALE GENOMIC DNA]</scope>
    <source>
        <strain evidence="2 3">TLL-A4</strain>
    </source>
</reference>